<sequence length="221" mass="23835">MSHLSTFKTFALAALIVIGFCAQSKPVRAAELETLTVAGGCFWCVEADFESVRGVKEAVSGFAGGKTANPTYKQVTAGGTGHYEAVQITFDPDVTSRDTLLNLFFRSIDPTDAGGQFCDRGESYRTAVFPANEAQRAAAEQAKADAQAALGQTIVTPILDTSPFYPADDYHQDYYKSDDRLAVTSVGIGVKKSTAYKRYRKGCGRDARVKQLWGSDAPFVS</sequence>
<feature type="active site" evidence="4">
    <location>
        <position position="41"/>
    </location>
</feature>
<dbReference type="Gene3D" id="3.30.1060.10">
    <property type="entry name" value="Peptide methionine sulphoxide reductase MsrA"/>
    <property type="match status" value="1"/>
</dbReference>
<feature type="signal peptide" evidence="5">
    <location>
        <begin position="1"/>
        <end position="29"/>
    </location>
</feature>
<dbReference type="Proteomes" id="UP001556098">
    <property type="component" value="Unassembled WGS sequence"/>
</dbReference>
<keyword evidence="5" id="KW-0732">Signal</keyword>
<dbReference type="EMBL" id="JBFNXX010000009">
    <property type="protein sequence ID" value="MEW9920542.1"/>
    <property type="molecule type" value="Genomic_DNA"/>
</dbReference>
<comment type="function">
    <text evidence="4">Has an important function as a repair enzyme for proteins that have been inactivated by oxidation. Catalyzes the reversible oxidation-reduction of methionine sulfoxide in proteins to methionine.</text>
</comment>
<organism evidence="7 8">
    <name type="scientific">Sulfitobacter sediminis</name>
    <dbReference type="NCBI Taxonomy" id="3234186"/>
    <lineage>
        <taxon>Bacteria</taxon>
        <taxon>Pseudomonadati</taxon>
        <taxon>Pseudomonadota</taxon>
        <taxon>Alphaproteobacteria</taxon>
        <taxon>Rhodobacterales</taxon>
        <taxon>Roseobacteraceae</taxon>
        <taxon>Sulfitobacter</taxon>
    </lineage>
</organism>
<protein>
    <recommendedName>
        <fullName evidence="4">Peptide methionine sulfoxide reductase MsrA</fullName>
        <shortName evidence="4">Protein-methionine-S-oxide reductase</shortName>
        <ecNumber evidence="4">1.8.4.11</ecNumber>
    </recommendedName>
    <alternativeName>
        <fullName evidence="4">Peptide-methionine (S)-S-oxide reductase</fullName>
        <shortName evidence="4">Peptide Met(O) reductase</shortName>
    </alternativeName>
</protein>
<keyword evidence="8" id="KW-1185">Reference proteome</keyword>
<comment type="catalytic activity">
    <reaction evidence="3 4">
        <text>[thioredoxin]-disulfide + L-methionine + H2O = L-methionine (S)-S-oxide + [thioredoxin]-dithiol</text>
        <dbReference type="Rhea" id="RHEA:19993"/>
        <dbReference type="Rhea" id="RHEA-COMP:10698"/>
        <dbReference type="Rhea" id="RHEA-COMP:10700"/>
        <dbReference type="ChEBI" id="CHEBI:15377"/>
        <dbReference type="ChEBI" id="CHEBI:29950"/>
        <dbReference type="ChEBI" id="CHEBI:50058"/>
        <dbReference type="ChEBI" id="CHEBI:57844"/>
        <dbReference type="ChEBI" id="CHEBI:58772"/>
        <dbReference type="EC" id="1.8.4.11"/>
    </reaction>
</comment>
<evidence type="ECO:0000259" key="6">
    <source>
        <dbReference type="Pfam" id="PF01625"/>
    </source>
</evidence>
<dbReference type="InterPro" id="IPR036509">
    <property type="entry name" value="Met_Sox_Rdtase_MsrA_sf"/>
</dbReference>
<dbReference type="Pfam" id="PF01625">
    <property type="entry name" value="PMSR"/>
    <property type="match status" value="1"/>
</dbReference>
<reference evidence="7 8" key="1">
    <citation type="submission" date="2024-07" db="EMBL/GenBank/DDBJ databases">
        <title>Marimonas sp.nov., isolated from tidal-flat sediment.</title>
        <authorList>
            <person name="Jayan J.N."/>
            <person name="Lee S.S."/>
        </authorList>
    </citation>
    <scope>NUCLEOTIDE SEQUENCE [LARGE SCALE GENOMIC DNA]</scope>
    <source>
        <strain evidence="7 8">MJW-29</strain>
    </source>
</reference>
<proteinExistence type="inferred from homology"/>
<accession>A0ABV3RNK0</accession>
<evidence type="ECO:0000256" key="2">
    <source>
        <dbReference type="ARBA" id="ARBA00047806"/>
    </source>
</evidence>
<name>A0ABV3RNK0_9RHOB</name>
<keyword evidence="1 4" id="KW-0560">Oxidoreductase</keyword>
<evidence type="ECO:0000256" key="5">
    <source>
        <dbReference type="SAM" id="SignalP"/>
    </source>
</evidence>
<dbReference type="SUPFAM" id="SSF55068">
    <property type="entry name" value="Peptide methionine sulfoxide reductase"/>
    <property type="match status" value="1"/>
</dbReference>
<evidence type="ECO:0000256" key="3">
    <source>
        <dbReference type="ARBA" id="ARBA00048782"/>
    </source>
</evidence>
<dbReference type="InterPro" id="IPR002569">
    <property type="entry name" value="Met_Sox_Rdtase_MsrA_dom"/>
</dbReference>
<dbReference type="PANTHER" id="PTHR43774">
    <property type="entry name" value="PEPTIDE METHIONINE SULFOXIDE REDUCTASE"/>
    <property type="match status" value="1"/>
</dbReference>
<comment type="similarity">
    <text evidence="4">Belongs to the MsrA Met sulfoxide reductase family.</text>
</comment>
<comment type="caution">
    <text evidence="7">The sequence shown here is derived from an EMBL/GenBank/DDBJ whole genome shotgun (WGS) entry which is preliminary data.</text>
</comment>
<evidence type="ECO:0000313" key="7">
    <source>
        <dbReference type="EMBL" id="MEW9920542.1"/>
    </source>
</evidence>
<dbReference type="PANTHER" id="PTHR43774:SF1">
    <property type="entry name" value="PEPTIDE METHIONINE SULFOXIDE REDUCTASE MSRA 2"/>
    <property type="match status" value="1"/>
</dbReference>
<evidence type="ECO:0000313" key="8">
    <source>
        <dbReference type="Proteomes" id="UP001556098"/>
    </source>
</evidence>
<comment type="catalytic activity">
    <reaction evidence="2 4">
        <text>L-methionyl-[protein] + [thioredoxin]-disulfide + H2O = L-methionyl-(S)-S-oxide-[protein] + [thioredoxin]-dithiol</text>
        <dbReference type="Rhea" id="RHEA:14217"/>
        <dbReference type="Rhea" id="RHEA-COMP:10698"/>
        <dbReference type="Rhea" id="RHEA-COMP:10700"/>
        <dbReference type="Rhea" id="RHEA-COMP:12313"/>
        <dbReference type="Rhea" id="RHEA-COMP:12315"/>
        <dbReference type="ChEBI" id="CHEBI:15377"/>
        <dbReference type="ChEBI" id="CHEBI:16044"/>
        <dbReference type="ChEBI" id="CHEBI:29950"/>
        <dbReference type="ChEBI" id="CHEBI:44120"/>
        <dbReference type="ChEBI" id="CHEBI:50058"/>
        <dbReference type="EC" id="1.8.4.11"/>
    </reaction>
</comment>
<evidence type="ECO:0000256" key="1">
    <source>
        <dbReference type="ARBA" id="ARBA00023002"/>
    </source>
</evidence>
<dbReference type="HAMAP" id="MF_01401">
    <property type="entry name" value="MsrA"/>
    <property type="match status" value="1"/>
</dbReference>
<dbReference type="RefSeq" id="WP_367878242.1">
    <property type="nucleotide sequence ID" value="NZ_JBFNXX010000009.1"/>
</dbReference>
<dbReference type="GO" id="GO:0008113">
    <property type="term" value="F:peptide-methionine (S)-S-oxide reductase activity"/>
    <property type="evidence" value="ECO:0007669"/>
    <property type="project" value="UniProtKB-EC"/>
</dbReference>
<gene>
    <name evidence="4 7" type="primary">msrA</name>
    <name evidence="7" type="ORF">AB2B41_13080</name>
</gene>
<dbReference type="NCBIfam" id="TIGR00401">
    <property type="entry name" value="msrA"/>
    <property type="match status" value="1"/>
</dbReference>
<evidence type="ECO:0000256" key="4">
    <source>
        <dbReference type="HAMAP-Rule" id="MF_01401"/>
    </source>
</evidence>
<dbReference type="EC" id="1.8.4.11" evidence="4"/>
<feature type="domain" description="Peptide methionine sulphoxide reductase MsrA" evidence="6">
    <location>
        <begin position="35"/>
        <end position="178"/>
    </location>
</feature>
<feature type="chain" id="PRO_5045414980" description="Peptide methionine sulfoxide reductase MsrA" evidence="5">
    <location>
        <begin position="30"/>
        <end position="221"/>
    </location>
</feature>